<reference evidence="10" key="2">
    <citation type="journal article" date="2019" name="Curr. Biol.">
        <title>Chromatin organization in early land plants reveals an ancestral association between H3K27me3, transposons, and constitutive heterochromatin.</title>
        <authorList>
            <person name="Montgomery S.A."/>
            <person name="Tanizawa Y."/>
            <person name="Galik B."/>
            <person name="Wang N."/>
            <person name="Ito T."/>
            <person name="Mochizuki T."/>
            <person name="Akimcheva S."/>
            <person name="Bowman J."/>
            <person name="Cognat V."/>
            <person name="Drouard L."/>
            <person name="Ekker H."/>
            <person name="Houng S."/>
            <person name="Kohchi T."/>
            <person name="Lin S."/>
            <person name="Liu L.D."/>
            <person name="Nakamura Y."/>
            <person name="Valeeva L.R."/>
            <person name="Shakirov E.V."/>
            <person name="Shippen D.E."/>
            <person name="Wei W."/>
            <person name="Yagura M."/>
            <person name="Yamaoka S."/>
            <person name="Yamato K.T."/>
            <person name="Liu C."/>
            <person name="Berger F."/>
        </authorList>
    </citation>
    <scope>NUCLEOTIDE SEQUENCE [LARGE SCALE GENOMIC DNA]</scope>
    <source>
        <strain evidence="10">Tak-1</strain>
    </source>
</reference>
<dbReference type="FunFam" id="3.30.230.40:FF:000003">
    <property type="entry name" value="Imidazoleglycerol-phosphate dehydratase HisB"/>
    <property type="match status" value="1"/>
</dbReference>
<evidence type="ECO:0000313" key="13">
    <source>
        <dbReference type="Proteomes" id="UP001162541"/>
    </source>
</evidence>
<evidence type="ECO:0000313" key="11">
    <source>
        <dbReference type="EMBL" id="OAE31170.1"/>
    </source>
</evidence>
<name>A0A176WDA5_MARPO</name>
<dbReference type="Proteomes" id="UP000077202">
    <property type="component" value="Unassembled WGS sequence"/>
</dbReference>
<dbReference type="InterPro" id="IPR000807">
    <property type="entry name" value="ImidazoleglycerolP_deHydtase"/>
</dbReference>
<dbReference type="InterPro" id="IPR038494">
    <property type="entry name" value="IGPD_sf"/>
</dbReference>
<dbReference type="AlphaFoldDB" id="A0A176WDA5"/>
<dbReference type="FunFam" id="3.30.230.40:FF:000002">
    <property type="entry name" value="Imidazoleglycerol-phosphate dehydratase"/>
    <property type="match status" value="1"/>
</dbReference>
<dbReference type="GO" id="GO:0009507">
    <property type="term" value="C:chloroplast"/>
    <property type="evidence" value="ECO:0007669"/>
    <property type="project" value="UniProtKB-SubCell"/>
</dbReference>
<dbReference type="InterPro" id="IPR020565">
    <property type="entry name" value="ImidazoleglycerP_deHydtase_CS"/>
</dbReference>
<keyword evidence="8 9" id="KW-0456">Lyase</keyword>
<dbReference type="PANTHER" id="PTHR23133:SF2">
    <property type="entry name" value="IMIDAZOLEGLYCEROL-PHOSPHATE DEHYDRATASE"/>
    <property type="match status" value="1"/>
</dbReference>
<dbReference type="PROSITE" id="PS00955">
    <property type="entry name" value="IGP_DEHYDRATASE_2"/>
    <property type="match status" value="1"/>
</dbReference>
<sequence length="335" mass="35949">MAWVAATTANWSAVRLASPAAITQCGNGTPERSTRNSKGLGWIGAAVGRLSLDLLTQSRKQSSAARAAVGVGQANEEFYPVGDYCPLYSELKSVAVPSSSQREGRSSRRLETRISATSVGGGVIVEPANTHTTEQVLPRIGSVSRVTKETSVEVELNLDGTGICDCDTGIPFLDHMLDQLASHGLLDVTVKAKGDIHIDDHHTNEDIGLAVGTALLQALGDRKGIYRFGDFSAPLDEALIHVVLDLSGRPFLGYNVDIPTQRVGTYDTQLVEHFFQSVVNTSGMTLHIRKLAGTNSHHIIEATFKAFARALRQALEYDTRRKGSVPSSKGVLSRA</sequence>
<organism evidence="11 12">
    <name type="scientific">Marchantia polymorpha subsp. ruderalis</name>
    <dbReference type="NCBI Taxonomy" id="1480154"/>
    <lineage>
        <taxon>Eukaryota</taxon>
        <taxon>Viridiplantae</taxon>
        <taxon>Streptophyta</taxon>
        <taxon>Embryophyta</taxon>
        <taxon>Marchantiophyta</taxon>
        <taxon>Marchantiopsida</taxon>
        <taxon>Marchantiidae</taxon>
        <taxon>Marchantiales</taxon>
        <taxon>Marchantiaceae</taxon>
        <taxon>Marchantia</taxon>
    </lineage>
</organism>
<accession>A0A176WDA5</accession>
<comment type="subcellular location">
    <subcellularLocation>
        <location evidence="2">Plastid</location>
        <location evidence="2">Chloroplast</location>
    </subcellularLocation>
</comment>
<dbReference type="SUPFAM" id="SSF54211">
    <property type="entry name" value="Ribosomal protein S5 domain 2-like"/>
    <property type="match status" value="2"/>
</dbReference>
<dbReference type="Pfam" id="PF00475">
    <property type="entry name" value="IGPD"/>
    <property type="match status" value="1"/>
</dbReference>
<keyword evidence="12" id="KW-1185">Reference proteome</keyword>
<evidence type="ECO:0000256" key="2">
    <source>
        <dbReference type="ARBA" id="ARBA00004229"/>
    </source>
</evidence>
<dbReference type="CDD" id="cd07914">
    <property type="entry name" value="IGPD"/>
    <property type="match status" value="1"/>
</dbReference>
<keyword evidence="6" id="KW-0028">Amino-acid biosynthesis</keyword>
<dbReference type="InterPro" id="IPR020568">
    <property type="entry name" value="Ribosomal_Su5_D2-typ_SF"/>
</dbReference>
<evidence type="ECO:0000256" key="7">
    <source>
        <dbReference type="ARBA" id="ARBA00023102"/>
    </source>
</evidence>
<dbReference type="Gene3D" id="3.30.230.40">
    <property type="entry name" value="Imidazole glycerol phosphate dehydratase, domain 1"/>
    <property type="match status" value="2"/>
</dbReference>
<dbReference type="UniPathway" id="UPA00031">
    <property type="reaction ID" value="UER00011"/>
</dbReference>
<comment type="catalytic activity">
    <reaction evidence="1 9">
        <text>D-erythro-1-(imidazol-4-yl)glycerol 3-phosphate = 3-(imidazol-4-yl)-2-oxopropyl phosphate + H2O</text>
        <dbReference type="Rhea" id="RHEA:11040"/>
        <dbReference type="ChEBI" id="CHEBI:15377"/>
        <dbReference type="ChEBI" id="CHEBI:57766"/>
        <dbReference type="ChEBI" id="CHEBI:58278"/>
        <dbReference type="EC" id="4.2.1.19"/>
    </reaction>
</comment>
<comment type="similarity">
    <text evidence="4 9">Belongs to the imidazoleglycerol-phosphate dehydratase family.</text>
</comment>
<proteinExistence type="inferred from homology"/>
<dbReference type="NCBIfam" id="NF002114">
    <property type="entry name" value="PRK00951.2-4"/>
    <property type="match status" value="1"/>
</dbReference>
<evidence type="ECO:0000256" key="3">
    <source>
        <dbReference type="ARBA" id="ARBA00005047"/>
    </source>
</evidence>
<dbReference type="GO" id="GO:0004424">
    <property type="term" value="F:imidazoleglycerol-phosphate dehydratase activity"/>
    <property type="evidence" value="ECO:0007669"/>
    <property type="project" value="UniProtKB-EC"/>
</dbReference>
<evidence type="ECO:0000256" key="8">
    <source>
        <dbReference type="ARBA" id="ARBA00023239"/>
    </source>
</evidence>
<protein>
    <recommendedName>
        <fullName evidence="5 9">Imidazoleglycerol-phosphate dehydratase</fullName>
        <ecNumber evidence="5 9">4.2.1.19</ecNumber>
    </recommendedName>
</protein>
<dbReference type="PROSITE" id="PS00954">
    <property type="entry name" value="IGP_DEHYDRATASE_1"/>
    <property type="match status" value="1"/>
</dbReference>
<dbReference type="NCBIfam" id="NF002111">
    <property type="entry name" value="PRK00951.2-1"/>
    <property type="match status" value="1"/>
</dbReference>
<reference evidence="13" key="3">
    <citation type="journal article" date="2020" name="Curr. Biol.">
        <title>Chromatin organization in early land plants reveals an ancestral association between H3K27me3, transposons, and constitutive heterochromatin.</title>
        <authorList>
            <person name="Montgomery S.A."/>
            <person name="Tanizawa Y."/>
            <person name="Galik B."/>
            <person name="Wang N."/>
            <person name="Ito T."/>
            <person name="Mochizuki T."/>
            <person name="Akimcheva S."/>
            <person name="Bowman J.L."/>
            <person name="Cognat V."/>
            <person name="Marechal-Drouard L."/>
            <person name="Ekker H."/>
            <person name="Hong S.F."/>
            <person name="Kohchi T."/>
            <person name="Lin S.S."/>
            <person name="Liu L.D."/>
            <person name="Nakamura Y."/>
            <person name="Valeeva L.R."/>
            <person name="Shakirov E.V."/>
            <person name="Shippen D.E."/>
            <person name="Wei W.L."/>
            <person name="Yagura M."/>
            <person name="Yamaoka S."/>
            <person name="Yamato K.T."/>
            <person name="Liu C."/>
            <person name="Berger F."/>
        </authorList>
    </citation>
    <scope>NUCLEOTIDE SEQUENCE [LARGE SCALE GENOMIC DNA]</scope>
    <source>
        <strain evidence="13">Tak-1</strain>
    </source>
</reference>
<evidence type="ECO:0000256" key="9">
    <source>
        <dbReference type="RuleBase" id="RU000598"/>
    </source>
</evidence>
<dbReference type="EMBL" id="LVLJ01001153">
    <property type="protein sequence ID" value="OAE31170.1"/>
    <property type="molecule type" value="Genomic_DNA"/>
</dbReference>
<evidence type="ECO:0000313" key="12">
    <source>
        <dbReference type="Proteomes" id="UP000077202"/>
    </source>
</evidence>
<evidence type="ECO:0000256" key="5">
    <source>
        <dbReference type="ARBA" id="ARBA00012075"/>
    </source>
</evidence>
<evidence type="ECO:0000256" key="6">
    <source>
        <dbReference type="ARBA" id="ARBA00022605"/>
    </source>
</evidence>
<dbReference type="HAMAP" id="MF_00076">
    <property type="entry name" value="HisB"/>
    <property type="match status" value="1"/>
</dbReference>
<dbReference type="NCBIfam" id="NF002108">
    <property type="entry name" value="PRK00951.1-3"/>
    <property type="match status" value="1"/>
</dbReference>
<dbReference type="GO" id="GO:0000105">
    <property type="term" value="P:L-histidine biosynthetic process"/>
    <property type="evidence" value="ECO:0007669"/>
    <property type="project" value="UniProtKB-UniPathway"/>
</dbReference>
<evidence type="ECO:0000256" key="1">
    <source>
        <dbReference type="ARBA" id="ARBA00001723"/>
    </source>
</evidence>
<gene>
    <name evidence="11" type="ORF">AXG93_3617s1090</name>
    <name evidence="10" type="ORF">Mp_5g09140</name>
</gene>
<evidence type="ECO:0000256" key="4">
    <source>
        <dbReference type="ARBA" id="ARBA00007481"/>
    </source>
</evidence>
<dbReference type="Proteomes" id="UP001162541">
    <property type="component" value="Chromosome 5"/>
</dbReference>
<evidence type="ECO:0000313" key="10">
    <source>
        <dbReference type="EMBL" id="BBN11111.1"/>
    </source>
</evidence>
<dbReference type="PANTHER" id="PTHR23133">
    <property type="entry name" value="IMIDAZOLEGLYCEROL-PHOSPHATE DEHYDRATASE HIS7"/>
    <property type="match status" value="1"/>
</dbReference>
<dbReference type="EC" id="4.2.1.19" evidence="5 9"/>
<keyword evidence="7 9" id="KW-0368">Histidine biosynthesis</keyword>
<dbReference type="EMBL" id="AP019870">
    <property type="protein sequence ID" value="BBN11111.1"/>
    <property type="molecule type" value="Genomic_DNA"/>
</dbReference>
<comment type="pathway">
    <text evidence="3 9">Amino-acid biosynthesis; L-histidine biosynthesis; L-histidine from 5-phospho-alpha-D-ribose 1-diphosphate: step 6/9.</text>
</comment>
<reference evidence="11 12" key="1">
    <citation type="submission" date="2016-03" db="EMBL/GenBank/DDBJ databases">
        <title>Mechanisms controlling the formation of the plant cell surface in tip-growing cells are functionally conserved among land plants.</title>
        <authorList>
            <person name="Honkanen S."/>
            <person name="Jones V.A."/>
            <person name="Morieri G."/>
            <person name="Champion C."/>
            <person name="Hetherington A.J."/>
            <person name="Kelly S."/>
            <person name="Saint-Marcoux D."/>
            <person name="Proust H."/>
            <person name="Prescott H."/>
            <person name="Dolan L."/>
        </authorList>
    </citation>
    <scope>NUCLEOTIDE SEQUENCE [LARGE SCALE GENOMIC DNA]</scope>
    <source>
        <strain evidence="12">cv. Tak-1 and cv. Tak-2</strain>
        <tissue evidence="11">Whole gametophyte</tissue>
    </source>
</reference>